<evidence type="ECO:0000259" key="2">
    <source>
        <dbReference type="PROSITE" id="PS51371"/>
    </source>
</evidence>
<dbReference type="InterPro" id="IPR046342">
    <property type="entry name" value="CBS_dom_sf"/>
</dbReference>
<evidence type="ECO:0000256" key="1">
    <source>
        <dbReference type="PROSITE-ProRule" id="PRU00703"/>
    </source>
</evidence>
<feature type="domain" description="CBS" evidence="2">
    <location>
        <begin position="100"/>
        <end position="155"/>
    </location>
</feature>
<dbReference type="STRING" id="337097.BHF71_09280"/>
<keyword evidence="4" id="KW-1185">Reference proteome</keyword>
<dbReference type="RefSeq" id="WP_069656858.1">
    <property type="nucleotide sequence ID" value="NZ_MIJF01000026.1"/>
</dbReference>
<keyword evidence="1" id="KW-0129">CBS domain</keyword>
<protein>
    <recommendedName>
        <fullName evidence="2">CBS domain-containing protein</fullName>
    </recommendedName>
</protein>
<comment type="caution">
    <text evidence="3">The sequence shown here is derived from an EMBL/GenBank/DDBJ whole genome shotgun (WGS) entry which is preliminary data.</text>
</comment>
<evidence type="ECO:0000313" key="3">
    <source>
        <dbReference type="EMBL" id="OEF99261.1"/>
    </source>
</evidence>
<evidence type="ECO:0000313" key="4">
    <source>
        <dbReference type="Proteomes" id="UP000243739"/>
    </source>
</evidence>
<organism evidence="3 4">
    <name type="scientific">Vulcanibacillus modesticaldus</name>
    <dbReference type="NCBI Taxonomy" id="337097"/>
    <lineage>
        <taxon>Bacteria</taxon>
        <taxon>Bacillati</taxon>
        <taxon>Bacillota</taxon>
        <taxon>Bacilli</taxon>
        <taxon>Bacillales</taxon>
        <taxon>Bacillaceae</taxon>
        <taxon>Vulcanibacillus</taxon>
    </lineage>
</organism>
<dbReference type="EMBL" id="MIJF01000026">
    <property type="protein sequence ID" value="OEF99261.1"/>
    <property type="molecule type" value="Genomic_DNA"/>
</dbReference>
<sequence>MRNSDRFLIAFNAIEKYLKEYAPNEHYLPFSKLLHYAKKSNPVVRTFYEDLKEFSELRNAIVHDTFDSSFAIAEPHDKIVEKIEQIEREISQPVKVIPLFQKKVTFFQADDTFIDILRVINKHSYSKFPIYKNGKLIGLLTKKGIVNWMAKNVDLIDTIVFSKITLEELLFHEKKQKNFLFIHKEMNVYDIKEIYKNNLEKDSTRLSALLITENGKPEESLLGIITPTDLIKIH</sequence>
<gene>
    <name evidence="3" type="ORF">BHF71_09280</name>
</gene>
<dbReference type="SUPFAM" id="SSF54631">
    <property type="entry name" value="CBS-domain pair"/>
    <property type="match status" value="1"/>
</dbReference>
<dbReference type="Pfam" id="PF00571">
    <property type="entry name" value="CBS"/>
    <property type="match status" value="2"/>
</dbReference>
<dbReference type="PROSITE" id="PS51371">
    <property type="entry name" value="CBS"/>
    <property type="match status" value="1"/>
</dbReference>
<proteinExistence type="predicted"/>
<dbReference type="InterPro" id="IPR000644">
    <property type="entry name" value="CBS_dom"/>
</dbReference>
<accession>A0A1D2YUC7</accession>
<dbReference type="AlphaFoldDB" id="A0A1D2YUC7"/>
<name>A0A1D2YUC7_9BACI</name>
<dbReference type="Proteomes" id="UP000243739">
    <property type="component" value="Unassembled WGS sequence"/>
</dbReference>
<reference evidence="3 4" key="1">
    <citation type="submission" date="2016-09" db="EMBL/GenBank/DDBJ databases">
        <title>Draft genome sequence for the type strain of Vulcanibacillus modesticaldus BR, a strictly anaerobic, moderately thermophilic, and nitrate-reducing bacterium from deep sea-hydrothermal vents of the Mid-Atlantic Ridge.</title>
        <authorList>
            <person name="Abin C.A."/>
            <person name="Hollibaugh J.T."/>
        </authorList>
    </citation>
    <scope>NUCLEOTIDE SEQUENCE [LARGE SCALE GENOMIC DNA]</scope>
    <source>
        <strain evidence="3 4">BR</strain>
    </source>
</reference>
<dbReference type="Gene3D" id="3.10.580.10">
    <property type="entry name" value="CBS-domain"/>
    <property type="match status" value="1"/>
</dbReference>